<evidence type="ECO:0000256" key="3">
    <source>
        <dbReference type="ARBA" id="ARBA00022723"/>
    </source>
</evidence>
<dbReference type="PANTHER" id="PTHR34047:SF7">
    <property type="entry name" value="RNA-DIRECTED DNA POLYMERASE"/>
    <property type="match status" value="1"/>
</dbReference>
<dbReference type="GO" id="GO:0046872">
    <property type="term" value="F:metal ion binding"/>
    <property type="evidence" value="ECO:0007669"/>
    <property type="project" value="UniProtKB-KW"/>
</dbReference>
<name>A0A382GX79_9ZZZZ</name>
<gene>
    <name evidence="9" type="ORF">METZ01_LOCUS232309</name>
</gene>
<evidence type="ECO:0000313" key="9">
    <source>
        <dbReference type="EMBL" id="SVB79455.1"/>
    </source>
</evidence>
<dbReference type="Pfam" id="PF00078">
    <property type="entry name" value="RVT_1"/>
    <property type="match status" value="1"/>
</dbReference>
<evidence type="ECO:0000259" key="8">
    <source>
        <dbReference type="PROSITE" id="PS50878"/>
    </source>
</evidence>
<dbReference type="InterPro" id="IPR051083">
    <property type="entry name" value="GrpII_Intron_Splice-Mob/Def"/>
</dbReference>
<dbReference type="EMBL" id="UINC01057846">
    <property type="protein sequence ID" value="SVB79455.1"/>
    <property type="molecule type" value="Genomic_DNA"/>
</dbReference>
<protein>
    <recommendedName>
        <fullName evidence="8">Reverse transcriptase domain-containing protein</fullName>
    </recommendedName>
</protein>
<dbReference type="PROSITE" id="PS50878">
    <property type="entry name" value="RT_POL"/>
    <property type="match status" value="1"/>
</dbReference>
<keyword evidence="2" id="KW-0548">Nucleotidyltransferase</keyword>
<evidence type="ECO:0000256" key="5">
    <source>
        <dbReference type="ARBA" id="ARBA00023118"/>
    </source>
</evidence>
<dbReference type="InterPro" id="IPR043502">
    <property type="entry name" value="DNA/RNA_pol_sf"/>
</dbReference>
<dbReference type="AlphaFoldDB" id="A0A382GX79"/>
<keyword evidence="1" id="KW-0808">Transferase</keyword>
<dbReference type="PRINTS" id="PR00866">
    <property type="entry name" value="RNADNAPOLMS"/>
</dbReference>
<proteinExistence type="inferred from homology"/>
<keyword evidence="5" id="KW-0051">Antiviral defense</keyword>
<dbReference type="GO" id="GO:0003964">
    <property type="term" value="F:RNA-directed DNA polymerase activity"/>
    <property type="evidence" value="ECO:0007669"/>
    <property type="project" value="UniProtKB-EC"/>
</dbReference>
<reference evidence="9" key="1">
    <citation type="submission" date="2018-05" db="EMBL/GenBank/DDBJ databases">
        <authorList>
            <person name="Lanie J.A."/>
            <person name="Ng W.-L."/>
            <person name="Kazmierczak K.M."/>
            <person name="Andrzejewski T.M."/>
            <person name="Davidsen T.M."/>
            <person name="Wayne K.J."/>
            <person name="Tettelin H."/>
            <person name="Glass J.I."/>
            <person name="Rusch D."/>
            <person name="Podicherti R."/>
            <person name="Tsui H.-C.T."/>
            <person name="Winkler M.E."/>
        </authorList>
    </citation>
    <scope>NUCLEOTIDE SEQUENCE</scope>
</reference>
<dbReference type="GO" id="GO:0003723">
    <property type="term" value="F:RNA binding"/>
    <property type="evidence" value="ECO:0007669"/>
    <property type="project" value="InterPro"/>
</dbReference>
<comment type="catalytic activity">
    <reaction evidence="7">
        <text>DNA(n) + a 2'-deoxyribonucleoside 5'-triphosphate = DNA(n+1) + diphosphate</text>
        <dbReference type="Rhea" id="RHEA:22508"/>
        <dbReference type="Rhea" id="RHEA-COMP:17339"/>
        <dbReference type="Rhea" id="RHEA-COMP:17340"/>
        <dbReference type="ChEBI" id="CHEBI:33019"/>
        <dbReference type="ChEBI" id="CHEBI:61560"/>
        <dbReference type="ChEBI" id="CHEBI:173112"/>
        <dbReference type="EC" id="2.7.7.49"/>
    </reaction>
</comment>
<sequence>MSSQRSVPQDLAGLAKALGLNEERLCLLLDSAEESYHRFPLRTRKRRPRWIEAPNPFLKLVQRKLLDRILYQAIPHPAAHGFYPERSIVTNARKHVDSAWVVSLDIKDFFPSTDLGKVQVALKRFLALEREPLDAILRLVCRGGVLPQGAPTSPHLANLTFLDGDELLAELAAAHGLAYTRYADDMTFSGDDLPEDLETRVEEIVGKVGYRLAKAKTKRMGGHQSQKVTGLVVNAGIRLPRRQRRRLRAIRHDLETKGLDEALARSGLKSSSELAGHLAFERMVSG</sequence>
<dbReference type="InterPro" id="IPR000123">
    <property type="entry name" value="Reverse_transcriptase_msDNA"/>
</dbReference>
<feature type="domain" description="Reverse transcriptase" evidence="8">
    <location>
        <begin position="1"/>
        <end position="233"/>
    </location>
</feature>
<evidence type="ECO:0000256" key="6">
    <source>
        <dbReference type="ARBA" id="ARBA00034120"/>
    </source>
</evidence>
<keyword evidence="3" id="KW-0479">Metal-binding</keyword>
<dbReference type="CDD" id="cd03487">
    <property type="entry name" value="RT_Bac_retron_II"/>
    <property type="match status" value="1"/>
</dbReference>
<evidence type="ECO:0000256" key="1">
    <source>
        <dbReference type="ARBA" id="ARBA00022679"/>
    </source>
</evidence>
<evidence type="ECO:0000256" key="7">
    <source>
        <dbReference type="ARBA" id="ARBA00048173"/>
    </source>
</evidence>
<accession>A0A382GX79</accession>
<comment type="similarity">
    <text evidence="6">Belongs to the bacterial reverse transcriptase family.</text>
</comment>
<dbReference type="InterPro" id="IPR000477">
    <property type="entry name" value="RT_dom"/>
</dbReference>
<keyword evidence="4" id="KW-0460">Magnesium</keyword>
<dbReference type="SUPFAM" id="SSF56672">
    <property type="entry name" value="DNA/RNA polymerases"/>
    <property type="match status" value="1"/>
</dbReference>
<organism evidence="9">
    <name type="scientific">marine metagenome</name>
    <dbReference type="NCBI Taxonomy" id="408172"/>
    <lineage>
        <taxon>unclassified sequences</taxon>
        <taxon>metagenomes</taxon>
        <taxon>ecological metagenomes</taxon>
    </lineage>
</organism>
<dbReference type="PANTHER" id="PTHR34047">
    <property type="entry name" value="NUCLEAR INTRON MATURASE 1, MITOCHONDRIAL-RELATED"/>
    <property type="match status" value="1"/>
</dbReference>
<dbReference type="GO" id="GO:0051607">
    <property type="term" value="P:defense response to virus"/>
    <property type="evidence" value="ECO:0007669"/>
    <property type="project" value="UniProtKB-KW"/>
</dbReference>
<evidence type="ECO:0000256" key="4">
    <source>
        <dbReference type="ARBA" id="ARBA00022842"/>
    </source>
</evidence>
<evidence type="ECO:0000256" key="2">
    <source>
        <dbReference type="ARBA" id="ARBA00022695"/>
    </source>
</evidence>